<dbReference type="EMBL" id="PKSM01000043">
    <property type="protein sequence ID" value="POW19760.1"/>
    <property type="molecule type" value="Genomic_DNA"/>
</dbReference>
<dbReference type="PANTHER" id="PTHR33069">
    <property type="entry name" value="CHROMOSOME 7, WHOLE GENOME SHOTGUN SEQUENCE-RELATED"/>
    <property type="match status" value="1"/>
</dbReference>
<dbReference type="PANTHER" id="PTHR33069:SF3">
    <property type="entry name" value="DYNEIN HEAVY CHAIN TAIL DOMAIN-CONTAINING PROTEIN"/>
    <property type="match status" value="1"/>
</dbReference>
<dbReference type="VEuPathDB" id="FungiDB:PSTT_05907"/>
<reference evidence="2" key="3">
    <citation type="journal article" date="2018" name="Mol. Plant Microbe Interact.">
        <title>Genome sequence resources for the wheat stripe rust pathogen (Puccinia striiformis f. sp. tritici) and the barley stripe rust pathogen (Puccinia striiformis f. sp. hordei).</title>
        <authorList>
            <person name="Xia C."/>
            <person name="Wang M."/>
            <person name="Yin C."/>
            <person name="Cornejo O.E."/>
            <person name="Hulbert S.H."/>
            <person name="Chen X."/>
        </authorList>
    </citation>
    <scope>NUCLEOTIDE SEQUENCE [LARGE SCALE GENOMIC DNA]</scope>
    <source>
        <strain evidence="2">93TX-2</strain>
    </source>
</reference>
<dbReference type="VEuPathDB" id="FungiDB:PSHT_04268"/>
<comment type="caution">
    <text evidence="1">The sequence shown here is derived from an EMBL/GenBank/DDBJ whole genome shotgun (WGS) entry which is preliminary data.</text>
</comment>
<name>A0A2S4WD97_9BASI</name>
<gene>
    <name evidence="1" type="ORF">PSHT_04268</name>
</gene>
<dbReference type="Proteomes" id="UP000238274">
    <property type="component" value="Unassembled WGS sequence"/>
</dbReference>
<sequence>MQQEGPLDLVARIVSSFRSNNADGKSPEEIPRHIIGHLHGRVSFARCWGMSDVLELPDDTPYRLGQLILPALKGKLSSVSLVLNPLNWNDDGESWYEPVLNDLTEIDELLEQIVLSMGSAHPENDFVDIASFSVRSVSRRVFRLCGMQLSHTFVAWQSFFEEFSFSNPPSYNLSCTPHGYHVAMLAATSTEFIDTFIERLHKPLSAVAKDEWREFVQQLSSSFNSFVKEPDPNITFLKDLLGWYSQERRMDAFKAASPVIKLCRLYFNKLSRSTVGRPLIFVTPSMEMDQDQLDRFFKHTERAEDSIHGFVDSCERESTFHDVLLKVTYKLEDRMDRLSPFLENYWESLLEENDPGVDREAIAHARQWHESWKQLFSIATDNFLRDTGCKKSCPTGVRGLTGFSSTRQDPGLIGSVCQSSDADAVIGMPAEIKGHEMRDLHLLDQFKKN</sequence>
<reference evidence="2" key="2">
    <citation type="journal article" date="2018" name="BMC Genomics">
        <title>Genomic insights into host adaptation between the wheat stripe rust pathogen (Puccinia striiformis f. sp. tritici) and the barley stripe rust pathogen (Puccinia striiformis f. sp. hordei).</title>
        <authorList>
            <person name="Xia C."/>
            <person name="Wang M."/>
            <person name="Yin C."/>
            <person name="Cornejo O.E."/>
            <person name="Hulbert S.H."/>
            <person name="Chen X."/>
        </authorList>
    </citation>
    <scope>NUCLEOTIDE SEQUENCE [LARGE SCALE GENOMIC DNA]</scope>
    <source>
        <strain evidence="2">93TX-2</strain>
    </source>
</reference>
<evidence type="ECO:0000313" key="2">
    <source>
        <dbReference type="Proteomes" id="UP000238274"/>
    </source>
</evidence>
<proteinExistence type="predicted"/>
<protein>
    <submittedName>
        <fullName evidence="1">Uncharacterized protein</fullName>
    </submittedName>
</protein>
<organism evidence="1 2">
    <name type="scientific">Puccinia striiformis</name>
    <dbReference type="NCBI Taxonomy" id="27350"/>
    <lineage>
        <taxon>Eukaryota</taxon>
        <taxon>Fungi</taxon>
        <taxon>Dikarya</taxon>
        <taxon>Basidiomycota</taxon>
        <taxon>Pucciniomycotina</taxon>
        <taxon>Pucciniomycetes</taxon>
        <taxon>Pucciniales</taxon>
        <taxon>Pucciniaceae</taxon>
        <taxon>Puccinia</taxon>
    </lineage>
</organism>
<reference evidence="1 2" key="1">
    <citation type="submission" date="2017-12" db="EMBL/GenBank/DDBJ databases">
        <title>Gene loss provides genomic basis for host adaptation in cereal stripe rust fungi.</title>
        <authorList>
            <person name="Xia C."/>
        </authorList>
    </citation>
    <scope>NUCLEOTIDE SEQUENCE [LARGE SCALE GENOMIC DNA]</scope>
    <source>
        <strain evidence="1 2">93TX-2</strain>
    </source>
</reference>
<accession>A0A2S4WD97</accession>
<evidence type="ECO:0000313" key="1">
    <source>
        <dbReference type="EMBL" id="POW19760.1"/>
    </source>
</evidence>
<keyword evidence="2" id="KW-1185">Reference proteome</keyword>
<dbReference type="AlphaFoldDB" id="A0A2S4WD97"/>